<dbReference type="Gene3D" id="2.60.120.590">
    <property type="entry name" value="Alpha-ketoglutarate-dependent dioxygenase AlkB-like"/>
    <property type="match status" value="1"/>
</dbReference>
<proteinExistence type="predicted"/>
<evidence type="ECO:0000259" key="1">
    <source>
        <dbReference type="PROSITE" id="PS51471"/>
    </source>
</evidence>
<dbReference type="RefSeq" id="XP_019008541.1">
    <property type="nucleotide sequence ID" value="XM_019157928.1"/>
</dbReference>
<organism evidence="2">
    <name type="scientific">Kwoniella pini CBS 10737</name>
    <dbReference type="NCBI Taxonomy" id="1296096"/>
    <lineage>
        <taxon>Eukaryota</taxon>
        <taxon>Fungi</taxon>
        <taxon>Dikarya</taxon>
        <taxon>Basidiomycota</taxon>
        <taxon>Agaricomycotina</taxon>
        <taxon>Tremellomycetes</taxon>
        <taxon>Tremellales</taxon>
        <taxon>Cryptococcaceae</taxon>
        <taxon>Kwoniella</taxon>
    </lineage>
</organism>
<name>A0A1B9HVM1_9TREE</name>
<dbReference type="GO" id="GO:0016706">
    <property type="term" value="F:2-oxoglutarate-dependent dioxygenase activity"/>
    <property type="evidence" value="ECO:0007669"/>
    <property type="project" value="TreeGrafter"/>
</dbReference>
<dbReference type="PANTHER" id="PTHR21052">
    <property type="entry name" value="SPERMATOGENESIS ASSOCIATED 11-RELATED"/>
    <property type="match status" value="1"/>
</dbReference>
<protein>
    <recommendedName>
        <fullName evidence="1">Fe2OG dioxygenase domain-containing protein</fullName>
    </recommendedName>
</protein>
<dbReference type="AlphaFoldDB" id="A0A1B9HVM1"/>
<dbReference type="InterPro" id="IPR027450">
    <property type="entry name" value="AlkB-like"/>
</dbReference>
<sequence>MSNTRGSSPDSLFSEVEHDVVEDKKSKIASRIAPNIPGLWVFPNLLPDNIVHDVINAISSNDLFLGGQRNQVMLFDSPKSSSSSSSSSFKTSLPDYINILIQTLYDLLKSILPKDVLKLLFKQNLARQVIINLYQPGQGIKSHIDLPNRYSDGIIGCSLIGGCIMNFSNSKNEHELNYKVYMPPKTIYVLSDEVRWNWEHGIEDCIEDTIENKDGSLETILRDLRISLTFRWMKKGADLLN</sequence>
<reference evidence="2" key="3">
    <citation type="submission" date="2016-07" db="EMBL/GenBank/DDBJ databases">
        <title>Evolution of pathogenesis and genome organization in the Tremellales.</title>
        <authorList>
            <person name="Cuomo C."/>
            <person name="Litvintseva A."/>
            <person name="Heitman J."/>
            <person name="Chen Y."/>
            <person name="Sun S."/>
            <person name="Springer D."/>
            <person name="Dromer F."/>
            <person name="Young S."/>
            <person name="Zeng Q."/>
            <person name="Chapman S."/>
            <person name="Gujja S."/>
            <person name="Saif S."/>
            <person name="Birren B."/>
        </authorList>
    </citation>
    <scope>NUCLEOTIDE SEQUENCE</scope>
    <source>
        <strain evidence="2">CBS 10737</strain>
    </source>
</reference>
<gene>
    <name evidence="2" type="ORF">I206_06217</name>
    <name evidence="3" type="ORF">I206_101810</name>
</gene>
<keyword evidence="4" id="KW-1185">Reference proteome</keyword>
<dbReference type="SUPFAM" id="SSF51197">
    <property type="entry name" value="Clavaminate synthase-like"/>
    <property type="match status" value="1"/>
</dbReference>
<dbReference type="PANTHER" id="PTHR21052:SF0">
    <property type="entry name" value="ALPHA-KETOGLUTARATE-DEPENDENT DIOXYGENASE ALKB HOMOLOG 7, MITOCHONDRIAL"/>
    <property type="match status" value="1"/>
</dbReference>
<dbReference type="GO" id="GO:0005759">
    <property type="term" value="C:mitochondrial matrix"/>
    <property type="evidence" value="ECO:0007669"/>
    <property type="project" value="TreeGrafter"/>
</dbReference>
<dbReference type="OrthoDB" id="412814at2759"/>
<reference evidence="3" key="2">
    <citation type="submission" date="2013-07" db="EMBL/GenBank/DDBJ databases">
        <authorList>
            <consortium name="The Broad Institute Genome Sequencing Platform"/>
            <person name="Cuomo C."/>
            <person name="Litvintseva A."/>
            <person name="Chen Y."/>
            <person name="Heitman J."/>
            <person name="Sun S."/>
            <person name="Springer D."/>
            <person name="Dromer F."/>
            <person name="Young S.K."/>
            <person name="Zeng Q."/>
            <person name="Gargeya S."/>
            <person name="Fitzgerald M."/>
            <person name="Abouelleil A."/>
            <person name="Alvarado L."/>
            <person name="Berlin A.M."/>
            <person name="Chapman S.B."/>
            <person name="Dewar J."/>
            <person name="Goldberg J."/>
            <person name="Griggs A."/>
            <person name="Gujja S."/>
            <person name="Hansen M."/>
            <person name="Howarth C."/>
            <person name="Imamovic A."/>
            <person name="Larimer J."/>
            <person name="McCowan C."/>
            <person name="Murphy C."/>
            <person name="Pearson M."/>
            <person name="Priest M."/>
            <person name="Roberts A."/>
            <person name="Saif S."/>
            <person name="Shea T."/>
            <person name="Sykes S."/>
            <person name="Wortman J."/>
            <person name="Nusbaum C."/>
            <person name="Birren B."/>
        </authorList>
    </citation>
    <scope>NUCLEOTIDE SEQUENCE</scope>
    <source>
        <strain evidence="3">CBS 10737</strain>
    </source>
</reference>
<dbReference type="Pfam" id="PF13532">
    <property type="entry name" value="2OG-FeII_Oxy_2"/>
    <property type="match status" value="1"/>
</dbReference>
<evidence type="ECO:0000313" key="3">
    <source>
        <dbReference type="EMBL" id="WWC67892.1"/>
    </source>
</evidence>
<dbReference type="GO" id="GO:0006974">
    <property type="term" value="P:DNA damage response"/>
    <property type="evidence" value="ECO:0007669"/>
    <property type="project" value="InterPro"/>
</dbReference>
<dbReference type="KEGG" id="kpin:30174586"/>
<dbReference type="InterPro" id="IPR005123">
    <property type="entry name" value="Oxoglu/Fe-dep_dioxygenase_dom"/>
</dbReference>
<feature type="domain" description="Fe2OG dioxygenase" evidence="1">
    <location>
        <begin position="125"/>
        <end position="234"/>
    </location>
</feature>
<dbReference type="PROSITE" id="PS51471">
    <property type="entry name" value="FE2OG_OXY"/>
    <property type="match status" value="1"/>
</dbReference>
<dbReference type="EMBL" id="KV700116">
    <property type="protein sequence ID" value="OCF47322.1"/>
    <property type="molecule type" value="Genomic_DNA"/>
</dbReference>
<evidence type="ECO:0000313" key="2">
    <source>
        <dbReference type="EMBL" id="OCF47322.1"/>
    </source>
</evidence>
<dbReference type="GO" id="GO:0006631">
    <property type="term" value="P:fatty acid metabolic process"/>
    <property type="evidence" value="ECO:0007669"/>
    <property type="project" value="TreeGrafter"/>
</dbReference>
<dbReference type="InterPro" id="IPR037151">
    <property type="entry name" value="AlkB-like_sf"/>
</dbReference>
<reference evidence="3" key="4">
    <citation type="submission" date="2024-02" db="EMBL/GenBank/DDBJ databases">
        <title>Comparative genomics of Cryptococcus and Kwoniella reveals pathogenesis evolution and contrasting modes of karyotype evolution via chromosome fusion or intercentromeric recombination.</title>
        <authorList>
            <person name="Coelho M.A."/>
            <person name="David-Palma M."/>
            <person name="Shea T."/>
            <person name="Bowers K."/>
            <person name="McGinley-Smith S."/>
            <person name="Mohammad A.W."/>
            <person name="Gnirke A."/>
            <person name="Yurkov A.M."/>
            <person name="Nowrousian M."/>
            <person name="Sun S."/>
            <person name="Cuomo C.A."/>
            <person name="Heitman J."/>
        </authorList>
    </citation>
    <scope>NUCLEOTIDE SEQUENCE</scope>
    <source>
        <strain evidence="3">CBS 10737</strain>
    </source>
</reference>
<reference evidence="2" key="1">
    <citation type="submission" date="2013-07" db="EMBL/GenBank/DDBJ databases">
        <title>The Genome Sequence of Cryptococcus pinus CBS10737.</title>
        <authorList>
            <consortium name="The Broad Institute Genome Sequencing Platform"/>
            <person name="Cuomo C."/>
            <person name="Litvintseva A."/>
            <person name="Chen Y."/>
            <person name="Heitman J."/>
            <person name="Sun S."/>
            <person name="Springer D."/>
            <person name="Dromer F."/>
            <person name="Young S.K."/>
            <person name="Zeng Q."/>
            <person name="Gargeya S."/>
            <person name="Fitzgerald M."/>
            <person name="Abouelleil A."/>
            <person name="Alvarado L."/>
            <person name="Berlin A.M."/>
            <person name="Chapman S.B."/>
            <person name="Dewar J."/>
            <person name="Goldberg J."/>
            <person name="Griggs A."/>
            <person name="Gujja S."/>
            <person name="Hansen M."/>
            <person name="Howarth C."/>
            <person name="Imamovic A."/>
            <person name="Larimer J."/>
            <person name="McCowan C."/>
            <person name="Murphy C."/>
            <person name="Pearson M."/>
            <person name="Priest M."/>
            <person name="Roberts A."/>
            <person name="Saif S."/>
            <person name="Shea T."/>
            <person name="Sykes S."/>
            <person name="Wortman J."/>
            <person name="Nusbaum C."/>
            <person name="Birren B."/>
        </authorList>
    </citation>
    <scope>NUCLEOTIDE SEQUENCE [LARGE SCALE GENOMIC DNA]</scope>
    <source>
        <strain evidence="2">CBS 10737</strain>
    </source>
</reference>
<accession>A0A1B9HVM1</accession>
<dbReference type="Proteomes" id="UP000094020">
    <property type="component" value="Chromosome 2"/>
</dbReference>
<dbReference type="STRING" id="1296096.A0A1B9HVM1"/>
<evidence type="ECO:0000313" key="4">
    <source>
        <dbReference type="Proteomes" id="UP000094020"/>
    </source>
</evidence>
<dbReference type="EMBL" id="CP144520">
    <property type="protein sequence ID" value="WWC67892.1"/>
    <property type="molecule type" value="Genomic_DNA"/>
</dbReference>
<dbReference type="InterPro" id="IPR032870">
    <property type="entry name" value="ALKBH7-like"/>
</dbReference>
<dbReference type="GeneID" id="30174586"/>